<accession>A0A0F9ISN9</accession>
<dbReference type="InterPro" id="IPR053842">
    <property type="entry name" value="NikA-like"/>
</dbReference>
<dbReference type="AlphaFoldDB" id="A0A0F9ISN9"/>
<gene>
    <name evidence="1" type="ORF">LCGC14_1542560</name>
</gene>
<proteinExistence type="predicted"/>
<protein>
    <submittedName>
        <fullName evidence="1">Uncharacterized protein</fullName>
    </submittedName>
</protein>
<name>A0A0F9ISN9_9ZZZZ</name>
<organism evidence="1">
    <name type="scientific">marine sediment metagenome</name>
    <dbReference type="NCBI Taxonomy" id="412755"/>
    <lineage>
        <taxon>unclassified sequences</taxon>
        <taxon>metagenomes</taxon>
        <taxon>ecological metagenomes</taxon>
    </lineage>
</organism>
<sequence length="46" mass="5314">MSRNNEIKLKLTAQEREKLEKKAKDLGLPLSTYIRMISIGVNLEIK</sequence>
<comment type="caution">
    <text evidence="1">The sequence shown here is derived from an EMBL/GenBank/DDBJ whole genome shotgun (WGS) entry which is preliminary data.</text>
</comment>
<reference evidence="1" key="1">
    <citation type="journal article" date="2015" name="Nature">
        <title>Complex archaea that bridge the gap between prokaryotes and eukaryotes.</title>
        <authorList>
            <person name="Spang A."/>
            <person name="Saw J.H."/>
            <person name="Jorgensen S.L."/>
            <person name="Zaremba-Niedzwiedzka K."/>
            <person name="Martijn J."/>
            <person name="Lind A.E."/>
            <person name="van Eijk R."/>
            <person name="Schleper C."/>
            <person name="Guy L."/>
            <person name="Ettema T.J."/>
        </authorList>
    </citation>
    <scope>NUCLEOTIDE SEQUENCE</scope>
</reference>
<dbReference type="Pfam" id="PF21983">
    <property type="entry name" value="NikA-like"/>
    <property type="match status" value="1"/>
</dbReference>
<evidence type="ECO:0000313" key="1">
    <source>
        <dbReference type="EMBL" id="KKM60363.1"/>
    </source>
</evidence>
<dbReference type="EMBL" id="LAZR01011692">
    <property type="protein sequence ID" value="KKM60363.1"/>
    <property type="molecule type" value="Genomic_DNA"/>
</dbReference>